<evidence type="ECO:0000313" key="1">
    <source>
        <dbReference type="EMBL" id="EXK24673.1"/>
    </source>
</evidence>
<dbReference type="AlphaFoldDB" id="W9Z8T3"/>
<dbReference type="EMBL" id="JH659464">
    <property type="protein sequence ID" value="EXK24673.1"/>
    <property type="molecule type" value="Genomic_DNA"/>
</dbReference>
<accession>W9Z8T3</accession>
<protein>
    <submittedName>
        <fullName evidence="1">Uncharacterized protein</fullName>
    </submittedName>
</protein>
<sequence length="56" mass="5978">MPRGSVASRRRRLRSTMTVSAMLSSPKTSHGNIRITSTRLGSNLGKPTAGLWPGPS</sequence>
<gene>
    <name evidence="1" type="ORF">FOMG_18622</name>
</gene>
<name>W9Z8T3_FUSOX</name>
<organism evidence="1">
    <name type="scientific">Fusarium oxysporum f. sp. melonis 26406</name>
    <dbReference type="NCBI Taxonomy" id="1089452"/>
    <lineage>
        <taxon>Eukaryota</taxon>
        <taxon>Fungi</taxon>
        <taxon>Dikarya</taxon>
        <taxon>Ascomycota</taxon>
        <taxon>Pezizomycotina</taxon>
        <taxon>Sordariomycetes</taxon>
        <taxon>Hypocreomycetidae</taxon>
        <taxon>Hypocreales</taxon>
        <taxon>Nectriaceae</taxon>
        <taxon>Fusarium</taxon>
        <taxon>Fusarium oxysporum species complex</taxon>
    </lineage>
</organism>
<reference evidence="1" key="2">
    <citation type="submission" date="2012-05" db="EMBL/GenBank/DDBJ databases">
        <title>Annotation of the Genome Sequence of Fusarium oxysporum f. sp. melonis 26406.</title>
        <authorList>
            <consortium name="The Broad Institute Genomics Platform"/>
            <person name="Ma L.-J."/>
            <person name="Corby-Kistler H."/>
            <person name="Broz K."/>
            <person name="Gale L.R."/>
            <person name="Jonkers W."/>
            <person name="O'Donnell K."/>
            <person name="Ploetz R."/>
            <person name="Steinberg C."/>
            <person name="Schwartz D.C."/>
            <person name="VanEtten H."/>
            <person name="Zhou S."/>
            <person name="Young S.K."/>
            <person name="Zeng Q."/>
            <person name="Gargeya S."/>
            <person name="Fitzgerald M."/>
            <person name="Abouelleil A."/>
            <person name="Alvarado L."/>
            <person name="Chapman S.B."/>
            <person name="Gainer-Dewar J."/>
            <person name="Goldberg J."/>
            <person name="Griggs A."/>
            <person name="Gujja S."/>
            <person name="Hansen M."/>
            <person name="Howarth C."/>
            <person name="Imamovic A."/>
            <person name="Ireland A."/>
            <person name="Larimer J."/>
            <person name="McCowan C."/>
            <person name="Murphy C."/>
            <person name="Pearson M."/>
            <person name="Poon T.W."/>
            <person name="Priest M."/>
            <person name="Roberts A."/>
            <person name="Saif S."/>
            <person name="Shea T."/>
            <person name="Sykes S."/>
            <person name="Wortman J."/>
            <person name="Nusbaum C."/>
            <person name="Birren B."/>
        </authorList>
    </citation>
    <scope>NUCLEOTIDE SEQUENCE</scope>
    <source>
        <strain evidence="1">26406</strain>
    </source>
</reference>
<dbReference type="VEuPathDB" id="FungiDB:FOMG_18622"/>
<proteinExistence type="predicted"/>
<dbReference type="Proteomes" id="UP000030703">
    <property type="component" value="Unassembled WGS sequence"/>
</dbReference>
<dbReference type="HOGENOM" id="CLU_3014220_0_0_1"/>
<reference evidence="1" key="1">
    <citation type="submission" date="2012-04" db="EMBL/GenBank/DDBJ databases">
        <title>The Genome Sequence of Fusarium oxysporum melonis.</title>
        <authorList>
            <consortium name="The Broad Institute Genome Sequencing Platform"/>
            <person name="Ma L.-J."/>
            <person name="Gale L.R."/>
            <person name="Schwartz D.C."/>
            <person name="Zhou S."/>
            <person name="Corby-Kistler H."/>
            <person name="Young S.K."/>
            <person name="Zeng Q."/>
            <person name="Gargeya S."/>
            <person name="Fitzgerald M."/>
            <person name="Haas B."/>
            <person name="Abouelleil A."/>
            <person name="Alvarado L."/>
            <person name="Arachchi H.M."/>
            <person name="Berlin A."/>
            <person name="Brown A."/>
            <person name="Chapman S.B."/>
            <person name="Chen Z."/>
            <person name="Dunbar C."/>
            <person name="Freedman E."/>
            <person name="Gearin G."/>
            <person name="Goldberg J."/>
            <person name="Griggs A."/>
            <person name="Gujja S."/>
            <person name="Heiman D."/>
            <person name="Howarth C."/>
            <person name="Larson L."/>
            <person name="Lui A."/>
            <person name="MacDonald P.J.P."/>
            <person name="Montmayeur A."/>
            <person name="Murphy C."/>
            <person name="Neiman D."/>
            <person name="Pearson M."/>
            <person name="Priest M."/>
            <person name="Roberts A."/>
            <person name="Saif S."/>
            <person name="Shea T."/>
            <person name="Shenoy N."/>
            <person name="Sisk P."/>
            <person name="Stolte C."/>
            <person name="Sykes S."/>
            <person name="Wortman J."/>
            <person name="Nusbaum C."/>
            <person name="Birren B."/>
        </authorList>
    </citation>
    <scope>NUCLEOTIDE SEQUENCE</scope>
    <source>
        <strain evidence="1">26406</strain>
    </source>
</reference>